<dbReference type="InterPro" id="IPR008984">
    <property type="entry name" value="SMAD_FHA_dom_sf"/>
</dbReference>
<dbReference type="Pfam" id="PF15477">
    <property type="entry name" value="SMAP"/>
    <property type="match status" value="1"/>
</dbReference>
<comment type="caution">
    <text evidence="3">The sequence shown here is derived from an EMBL/GenBank/DDBJ whole genome shotgun (WGS) entry which is preliminary data.</text>
</comment>
<protein>
    <recommendedName>
        <fullName evidence="2">FHA domain-containing protein</fullName>
    </recommendedName>
</protein>
<accession>A0A8J2SHM5</accession>
<dbReference type="Pfam" id="PF00498">
    <property type="entry name" value="FHA"/>
    <property type="match status" value="1"/>
</dbReference>
<evidence type="ECO:0000313" key="3">
    <source>
        <dbReference type="EMBL" id="CAH0366632.1"/>
    </source>
</evidence>
<keyword evidence="4" id="KW-1185">Reference proteome</keyword>
<gene>
    <name evidence="3" type="ORF">PECAL_1P31350</name>
</gene>
<reference evidence="3" key="1">
    <citation type="submission" date="2021-11" db="EMBL/GenBank/DDBJ databases">
        <authorList>
            <consortium name="Genoscope - CEA"/>
            <person name="William W."/>
        </authorList>
    </citation>
    <scope>NUCLEOTIDE SEQUENCE</scope>
</reference>
<dbReference type="InterPro" id="IPR028124">
    <property type="entry name" value="SMAP_dom"/>
</dbReference>
<feature type="domain" description="FHA" evidence="2">
    <location>
        <begin position="46"/>
        <end position="97"/>
    </location>
</feature>
<organism evidence="3 4">
    <name type="scientific">Pelagomonas calceolata</name>
    <dbReference type="NCBI Taxonomy" id="35677"/>
    <lineage>
        <taxon>Eukaryota</taxon>
        <taxon>Sar</taxon>
        <taxon>Stramenopiles</taxon>
        <taxon>Ochrophyta</taxon>
        <taxon>Pelagophyceae</taxon>
        <taxon>Pelagomonadales</taxon>
        <taxon>Pelagomonadaceae</taxon>
        <taxon>Pelagomonas</taxon>
    </lineage>
</organism>
<dbReference type="Proteomes" id="UP000789595">
    <property type="component" value="Unassembled WGS sequence"/>
</dbReference>
<feature type="compositionally biased region" description="Low complexity" evidence="1">
    <location>
        <begin position="8"/>
        <end position="23"/>
    </location>
</feature>
<feature type="region of interest" description="Disordered" evidence="1">
    <location>
        <begin position="187"/>
        <end position="227"/>
    </location>
</feature>
<dbReference type="InterPro" id="IPR050923">
    <property type="entry name" value="Cell_Proc_Reg/RNA_Proc"/>
</dbReference>
<dbReference type="OrthoDB" id="687730at2759"/>
<dbReference type="EMBL" id="CAKKNE010000001">
    <property type="protein sequence ID" value="CAH0366632.1"/>
    <property type="molecule type" value="Genomic_DNA"/>
</dbReference>
<dbReference type="AlphaFoldDB" id="A0A8J2SHM5"/>
<name>A0A8J2SHM5_9STRA</name>
<feature type="region of interest" description="Disordered" evidence="1">
    <location>
        <begin position="1"/>
        <end position="23"/>
    </location>
</feature>
<dbReference type="PANTHER" id="PTHR23308">
    <property type="entry name" value="NUCLEAR INHIBITOR OF PROTEIN PHOSPHATASE-1"/>
    <property type="match status" value="1"/>
</dbReference>
<dbReference type="InterPro" id="IPR000253">
    <property type="entry name" value="FHA_dom"/>
</dbReference>
<evidence type="ECO:0000256" key="1">
    <source>
        <dbReference type="SAM" id="MobiDB-lite"/>
    </source>
</evidence>
<dbReference type="Gene3D" id="2.60.200.20">
    <property type="match status" value="1"/>
</dbReference>
<dbReference type="PROSITE" id="PS50006">
    <property type="entry name" value="FHA_DOMAIN"/>
    <property type="match status" value="1"/>
</dbReference>
<feature type="compositionally biased region" description="Basic and acidic residues" evidence="1">
    <location>
        <begin position="200"/>
        <end position="215"/>
    </location>
</feature>
<evidence type="ECO:0000259" key="2">
    <source>
        <dbReference type="PROSITE" id="PS50006"/>
    </source>
</evidence>
<evidence type="ECO:0000313" key="4">
    <source>
        <dbReference type="Proteomes" id="UP000789595"/>
    </source>
</evidence>
<proteinExistence type="predicted"/>
<sequence length="227" mass="23852">MSRFDRGPAGTPAAAPEAAPQAARPRFDVYDGDALVDTIRLTEGSHCLGRDTDACDLPLEHASCSRRHARLAVDARGGVLIEDLGSAQGTFLDGASTPLAALERVRLKEGASVTFAALPRRYVYRSGAQAPASTAPAPAPAAAPLDADAKRKKLWGAPKKDALEKWGEAAGSLGGARGDKFLKLLGGAKHGATAKKRKADSKGEDDLERQYESARRRGGAWNRQGLG</sequence>
<dbReference type="SMART" id="SM00240">
    <property type="entry name" value="FHA"/>
    <property type="match status" value="1"/>
</dbReference>
<dbReference type="SUPFAM" id="SSF49879">
    <property type="entry name" value="SMAD/FHA domain"/>
    <property type="match status" value="1"/>
</dbReference>